<dbReference type="EMBL" id="JELW01000009">
    <property type="protein sequence ID" value="EXV01224.1"/>
    <property type="molecule type" value="Genomic_DNA"/>
</dbReference>
<proteinExistence type="predicted"/>
<gene>
    <name evidence="1" type="ORF">X797_005797</name>
</gene>
<dbReference type="HOGENOM" id="CLU_1971064_0_0_1"/>
<sequence length="127" mass="14002">MYLSWFLSQVWPKPTGLKWCMAGPPISASIRSGDHASAAGSMNICLNKSAFDSGRRVNMVAAQIVGAWPTKKRLGRAQCHGQRDSLSHGRIKRLDTLNDNTRRSQARVVCDSSSSKTALHAHPRLHH</sequence>
<reference evidence="1 2" key="1">
    <citation type="submission" date="2014-02" db="EMBL/GenBank/DDBJ databases">
        <title>The genome sequence of the entomopathogenic fungus Metarhizium robertsii ARSEF 2575.</title>
        <authorList>
            <person name="Giuliano Garisto Donzelli B."/>
            <person name="Roe B.A."/>
            <person name="Macmil S.L."/>
            <person name="Krasnoff S.B."/>
            <person name="Gibson D.M."/>
        </authorList>
    </citation>
    <scope>NUCLEOTIDE SEQUENCE [LARGE SCALE GENOMIC DNA]</scope>
    <source>
        <strain evidence="1 2">ARSEF 2575</strain>
    </source>
</reference>
<name>A0A014PB28_9HYPO</name>
<evidence type="ECO:0000313" key="2">
    <source>
        <dbReference type="Proteomes" id="UP000030151"/>
    </source>
</evidence>
<protein>
    <submittedName>
        <fullName evidence="1">Uncharacterized protein</fullName>
    </submittedName>
</protein>
<organism evidence="1 2">
    <name type="scientific">Metarhizium robertsii</name>
    <dbReference type="NCBI Taxonomy" id="568076"/>
    <lineage>
        <taxon>Eukaryota</taxon>
        <taxon>Fungi</taxon>
        <taxon>Dikarya</taxon>
        <taxon>Ascomycota</taxon>
        <taxon>Pezizomycotina</taxon>
        <taxon>Sordariomycetes</taxon>
        <taxon>Hypocreomycetidae</taxon>
        <taxon>Hypocreales</taxon>
        <taxon>Clavicipitaceae</taxon>
        <taxon>Metarhizium</taxon>
    </lineage>
</organism>
<comment type="caution">
    <text evidence="1">The sequence shown here is derived from an EMBL/GenBank/DDBJ whole genome shotgun (WGS) entry which is preliminary data.</text>
</comment>
<dbReference type="Proteomes" id="UP000030151">
    <property type="component" value="Unassembled WGS sequence"/>
</dbReference>
<evidence type="ECO:0000313" key="1">
    <source>
        <dbReference type="EMBL" id="EXV01224.1"/>
    </source>
</evidence>
<dbReference type="AlphaFoldDB" id="A0A014PB28"/>
<accession>A0A014PB28</accession>